<dbReference type="EMBL" id="CP095075">
    <property type="protein sequence ID" value="UOR13094.1"/>
    <property type="molecule type" value="Genomic_DNA"/>
</dbReference>
<dbReference type="Proteomes" id="UP000830326">
    <property type="component" value="Chromosome"/>
</dbReference>
<accession>A0ABY4HED6</accession>
<evidence type="ECO:0000256" key="1">
    <source>
        <dbReference type="SAM" id="MobiDB-lite"/>
    </source>
</evidence>
<keyword evidence="3" id="KW-1185">Reference proteome</keyword>
<organism evidence="2 3">
    <name type="scientific">Halobacillus amylolyticus</name>
    <dbReference type="NCBI Taxonomy" id="2932259"/>
    <lineage>
        <taxon>Bacteria</taxon>
        <taxon>Bacillati</taxon>
        <taxon>Bacillota</taxon>
        <taxon>Bacilli</taxon>
        <taxon>Bacillales</taxon>
        <taxon>Bacillaceae</taxon>
        <taxon>Halobacillus</taxon>
    </lineage>
</organism>
<feature type="region of interest" description="Disordered" evidence="1">
    <location>
        <begin position="1"/>
        <end position="20"/>
    </location>
</feature>
<name>A0ABY4HED6_9BACI</name>
<protein>
    <submittedName>
        <fullName evidence="2">Uncharacterized protein</fullName>
    </submittedName>
</protein>
<gene>
    <name evidence="2" type="ORF">MUO15_06270</name>
</gene>
<proteinExistence type="predicted"/>
<dbReference type="RefSeq" id="WP_245034438.1">
    <property type="nucleotide sequence ID" value="NZ_CP095075.1"/>
</dbReference>
<sequence length="135" mass="16607">MHENNVHGMQYGNQMHPGVQGAYQDDDVKQLCKRYRHYHVIGQMRDGSHVEGIITDMDENDVEMLVPEEVDGSQVNRQFGYGYDDGYNGYDDYDDDYNGYGGYRRRYRRYRRRRFPYRFFRRLFPYPYYNYPYYY</sequence>
<evidence type="ECO:0000313" key="3">
    <source>
        <dbReference type="Proteomes" id="UP000830326"/>
    </source>
</evidence>
<evidence type="ECO:0000313" key="2">
    <source>
        <dbReference type="EMBL" id="UOR13094.1"/>
    </source>
</evidence>
<reference evidence="2" key="1">
    <citation type="submission" date="2022-04" db="EMBL/GenBank/DDBJ databases">
        <title>Halobacillus sp. isolated from saltern.</title>
        <authorList>
            <person name="Won M."/>
            <person name="Lee C.-M."/>
            <person name="Woen H.-Y."/>
            <person name="Kwon S.-W."/>
        </authorList>
    </citation>
    <scope>NUCLEOTIDE SEQUENCE</scope>
    <source>
        <strain evidence="2">SSHM10-5</strain>
    </source>
</reference>